<organism evidence="3 4">
    <name type="scientific">Vibrio mytili</name>
    <dbReference type="NCBI Taxonomy" id="50718"/>
    <lineage>
        <taxon>Bacteria</taxon>
        <taxon>Pseudomonadati</taxon>
        <taxon>Pseudomonadota</taxon>
        <taxon>Gammaproteobacteria</taxon>
        <taxon>Vibrionales</taxon>
        <taxon>Vibrionaceae</taxon>
        <taxon>Vibrio</taxon>
    </lineage>
</organism>
<feature type="signal peptide" evidence="1">
    <location>
        <begin position="1"/>
        <end position="21"/>
    </location>
</feature>
<gene>
    <name evidence="3" type="ORF">SU60_06555</name>
</gene>
<dbReference type="RefSeq" id="WP_041154792.1">
    <property type="nucleotide sequence ID" value="NZ_CBCRVP010000007.1"/>
</dbReference>
<feature type="chain" id="PRO_5002165894" evidence="1">
    <location>
        <begin position="22"/>
        <end position="180"/>
    </location>
</feature>
<name>A0A0C3I9Q7_9VIBR</name>
<dbReference type="OrthoDB" id="5945995at2"/>
<dbReference type="Gene3D" id="1.10.530.10">
    <property type="match status" value="1"/>
</dbReference>
<dbReference type="AlphaFoldDB" id="A0A0C3I9Q7"/>
<evidence type="ECO:0000259" key="2">
    <source>
        <dbReference type="Pfam" id="PF01464"/>
    </source>
</evidence>
<dbReference type="InterPro" id="IPR008258">
    <property type="entry name" value="Transglycosylase_SLT_dom_1"/>
</dbReference>
<protein>
    <submittedName>
        <fullName evidence="3">Transglycosylase</fullName>
    </submittedName>
</protein>
<dbReference type="Pfam" id="PF01464">
    <property type="entry name" value="SLT"/>
    <property type="match status" value="1"/>
</dbReference>
<evidence type="ECO:0000313" key="4">
    <source>
        <dbReference type="Proteomes" id="UP000031977"/>
    </source>
</evidence>
<keyword evidence="4" id="KW-1185">Reference proteome</keyword>
<accession>A0A0C3I9Q7</accession>
<keyword evidence="1" id="KW-0732">Signal</keyword>
<dbReference type="Proteomes" id="UP000031977">
    <property type="component" value="Unassembled WGS sequence"/>
</dbReference>
<dbReference type="SUPFAM" id="SSF53955">
    <property type="entry name" value="Lysozyme-like"/>
    <property type="match status" value="1"/>
</dbReference>
<proteinExistence type="predicted"/>
<evidence type="ECO:0000256" key="1">
    <source>
        <dbReference type="SAM" id="SignalP"/>
    </source>
</evidence>
<sequence>MERVKKFIAITLLGMSSVANAIDLTGTVFEKAAIKHGVEAKLLYSVALAESATGRGDGNISPWPWALRTLKGGPHYETSLESAKLKLDALLAQHGRNVDVGMMQINLRWHGDKVSSPDELLDPAKNVDVGAGYLAQCISSAPGDLELGIGRYYTWSDEARARNYGSRILAIYRNLDTEGI</sequence>
<comment type="caution">
    <text evidence="3">The sequence shown here is derived from an EMBL/GenBank/DDBJ whole genome shotgun (WGS) entry which is preliminary data.</text>
</comment>
<reference evidence="3 4" key="1">
    <citation type="submission" date="2015-01" db="EMBL/GenBank/DDBJ databases">
        <title>Draft genome of Vibrio mytili type strain CAIM 528.</title>
        <authorList>
            <person name="Gonzalez-Castillo A."/>
            <person name="Gomez-Gil B."/>
            <person name="Enciso-Ibarra J."/>
        </authorList>
    </citation>
    <scope>NUCLEOTIDE SEQUENCE [LARGE SCALE GENOMIC DNA]</scope>
    <source>
        <strain evidence="3 4">CAIM 528</strain>
    </source>
</reference>
<feature type="domain" description="Transglycosylase SLT" evidence="2">
    <location>
        <begin position="96"/>
        <end position="150"/>
    </location>
</feature>
<dbReference type="InterPro" id="IPR023346">
    <property type="entry name" value="Lysozyme-like_dom_sf"/>
</dbReference>
<evidence type="ECO:0000313" key="3">
    <source>
        <dbReference type="EMBL" id="KIN11715.1"/>
    </source>
</evidence>
<dbReference type="STRING" id="50718.SU60_06555"/>
<dbReference type="EMBL" id="JXOK01000015">
    <property type="protein sequence ID" value="KIN11715.1"/>
    <property type="molecule type" value="Genomic_DNA"/>
</dbReference>